<dbReference type="GO" id="GO:0043190">
    <property type="term" value="C:ATP-binding cassette (ABC) transporter complex"/>
    <property type="evidence" value="ECO:0007669"/>
    <property type="project" value="InterPro"/>
</dbReference>
<dbReference type="InterPro" id="IPR007210">
    <property type="entry name" value="ABC_Gly_betaine_transp_sub-bd"/>
</dbReference>
<feature type="domain" description="ABC-type glycine betaine transport system substrate-binding" evidence="2">
    <location>
        <begin position="27"/>
        <end position="304"/>
    </location>
</feature>
<organism evidence="3 4">
    <name type="scientific">Corynebacterium heidelbergense</name>
    <dbReference type="NCBI Taxonomy" id="2055947"/>
    <lineage>
        <taxon>Bacteria</taxon>
        <taxon>Bacillati</taxon>
        <taxon>Actinomycetota</taxon>
        <taxon>Actinomycetes</taxon>
        <taxon>Mycobacteriales</taxon>
        <taxon>Corynebacteriaceae</taxon>
        <taxon>Corynebacterium</taxon>
    </lineage>
</organism>
<comment type="caution">
    <text evidence="3">The sequence shown here is derived from an EMBL/GenBank/DDBJ whole genome shotgun (WGS) entry which is preliminary data.</text>
</comment>
<evidence type="ECO:0000313" key="3">
    <source>
        <dbReference type="EMBL" id="RAV31573.1"/>
    </source>
</evidence>
<reference evidence="3 4" key="1">
    <citation type="journal article" date="2018" name="Syst. Appl. Microbiol.">
        <title>Corynebacterium heidelbergense sp. nov., isolated from the preen glands of Egyptian geese (Alopochen aegyptiacus).</title>
        <authorList>
            <person name="Braun M.S."/>
            <person name="Wang E."/>
            <person name="Zimmermann S."/>
            <person name="Wink M."/>
        </authorList>
    </citation>
    <scope>NUCLEOTIDE SEQUENCE [LARGE SCALE GENOMIC DNA]</scope>
    <source>
        <strain evidence="3 4">647</strain>
    </source>
</reference>
<dbReference type="Gene3D" id="3.40.190.120">
    <property type="entry name" value="Osmoprotection protein (prox), domain 2"/>
    <property type="match status" value="1"/>
</dbReference>
<evidence type="ECO:0000259" key="2">
    <source>
        <dbReference type="Pfam" id="PF04069"/>
    </source>
</evidence>
<gene>
    <name evidence="3" type="ORF">DLJ54_07660</name>
</gene>
<evidence type="ECO:0000256" key="1">
    <source>
        <dbReference type="SAM" id="MobiDB-lite"/>
    </source>
</evidence>
<name>A0A364V4L1_9CORY</name>
<dbReference type="Proteomes" id="UP000251577">
    <property type="component" value="Unassembled WGS sequence"/>
</dbReference>
<dbReference type="EMBL" id="QHCV01000077">
    <property type="protein sequence ID" value="RAV31573.1"/>
    <property type="molecule type" value="Genomic_DNA"/>
</dbReference>
<feature type="region of interest" description="Disordered" evidence="1">
    <location>
        <begin position="286"/>
        <end position="309"/>
    </location>
</feature>
<protein>
    <submittedName>
        <fullName evidence="3">ABC transporter substrate-binding protein</fullName>
    </submittedName>
</protein>
<dbReference type="CDD" id="cd13606">
    <property type="entry name" value="PBP2_ProX_like"/>
    <property type="match status" value="1"/>
</dbReference>
<dbReference type="Gene3D" id="3.40.190.10">
    <property type="entry name" value="Periplasmic binding protein-like II"/>
    <property type="match status" value="1"/>
</dbReference>
<sequence>MFLLAGSAAACGNNDPLQENTQNDASTVTVGSANFPESQIIAELYSQAMADEGVKTKINGGIGARDVYLSALEKGDIDIVPEYTGNLAQYYAKNAGKRDLLAPGATAQQVEDAVRQVLPQKLEAGKPAEAESKDAYRVTKETADKYGLVSLGDLAKMSQSTNINIGGNPELAQRPYGPEGLSSVYGIDKGKLKVTPISDGGGPLTVAALQDKTVQVADIYSTSPVLDRDGNKVDVVTLQDPKNLILAQNVLPVMRQGGLDDKAKKAITEVQEKLTTEDLLAMNERNVGKEKAEPSKIAKDWLKEKGLTK</sequence>
<dbReference type="AlphaFoldDB" id="A0A364V4L1"/>
<proteinExistence type="predicted"/>
<accession>A0A364V4L1</accession>
<keyword evidence="4" id="KW-1185">Reference proteome</keyword>
<evidence type="ECO:0000313" key="4">
    <source>
        <dbReference type="Proteomes" id="UP000251577"/>
    </source>
</evidence>
<dbReference type="Pfam" id="PF04069">
    <property type="entry name" value="OpuAC"/>
    <property type="match status" value="1"/>
</dbReference>
<dbReference type="GO" id="GO:0022857">
    <property type="term" value="F:transmembrane transporter activity"/>
    <property type="evidence" value="ECO:0007669"/>
    <property type="project" value="InterPro"/>
</dbReference>
<dbReference type="SUPFAM" id="SSF53850">
    <property type="entry name" value="Periplasmic binding protein-like II"/>
    <property type="match status" value="1"/>
</dbReference>